<sequence>MQKQFQSQLSNNQNENKKQFPSIRQLEKIETEILQKKLAQQQLQWYGSLIELFEVNTKRKQTFSPEKITYEYAKSRLNKRQQLMQQQFSPLDTINTKSVSQIKTYEKQKYQYQMLTPIQSFSNSNNSQEKHLLKLEPIIQFKK</sequence>
<keyword evidence="4" id="KW-1185">Reference proteome</keyword>
<dbReference type="Proteomes" id="UP001642409">
    <property type="component" value="Unassembled WGS sequence"/>
</dbReference>
<evidence type="ECO:0000313" key="3">
    <source>
        <dbReference type="EMBL" id="CAL6109833.1"/>
    </source>
</evidence>
<protein>
    <submittedName>
        <fullName evidence="3">Hypothetical_protein</fullName>
    </submittedName>
</protein>
<evidence type="ECO:0000313" key="4">
    <source>
        <dbReference type="Proteomes" id="UP001642409"/>
    </source>
</evidence>
<dbReference type="AlphaFoldDB" id="A0AA86NYQ7"/>
<comment type="caution">
    <text evidence="2">The sequence shown here is derived from an EMBL/GenBank/DDBJ whole genome shotgun (WGS) entry which is preliminary data.</text>
</comment>
<dbReference type="EMBL" id="CATOUU010000400">
    <property type="protein sequence ID" value="CAI9928469.1"/>
    <property type="molecule type" value="Genomic_DNA"/>
</dbReference>
<reference evidence="3 4" key="2">
    <citation type="submission" date="2024-07" db="EMBL/GenBank/DDBJ databases">
        <authorList>
            <person name="Akdeniz Z."/>
        </authorList>
    </citation>
    <scope>NUCLEOTIDE SEQUENCE [LARGE SCALE GENOMIC DNA]</scope>
</reference>
<name>A0AA86NYQ7_9EUKA</name>
<feature type="compositionally biased region" description="Polar residues" evidence="1">
    <location>
        <begin position="1"/>
        <end position="14"/>
    </location>
</feature>
<proteinExistence type="predicted"/>
<reference evidence="2" key="1">
    <citation type="submission" date="2023-06" db="EMBL/GenBank/DDBJ databases">
        <authorList>
            <person name="Kurt Z."/>
        </authorList>
    </citation>
    <scope>NUCLEOTIDE SEQUENCE</scope>
</reference>
<dbReference type="EMBL" id="CAXDID020000676">
    <property type="protein sequence ID" value="CAL6109833.1"/>
    <property type="molecule type" value="Genomic_DNA"/>
</dbReference>
<accession>A0AA86NYQ7</accession>
<feature type="region of interest" description="Disordered" evidence="1">
    <location>
        <begin position="1"/>
        <end position="21"/>
    </location>
</feature>
<evidence type="ECO:0000256" key="1">
    <source>
        <dbReference type="SAM" id="MobiDB-lite"/>
    </source>
</evidence>
<organism evidence="2">
    <name type="scientific">Hexamita inflata</name>
    <dbReference type="NCBI Taxonomy" id="28002"/>
    <lineage>
        <taxon>Eukaryota</taxon>
        <taxon>Metamonada</taxon>
        <taxon>Diplomonadida</taxon>
        <taxon>Hexamitidae</taxon>
        <taxon>Hexamitinae</taxon>
        <taxon>Hexamita</taxon>
    </lineage>
</organism>
<gene>
    <name evidence="2" type="ORF">HINF_LOCUS16114</name>
    <name evidence="3" type="ORF">HINF_LOCUS75632</name>
</gene>
<evidence type="ECO:0000313" key="2">
    <source>
        <dbReference type="EMBL" id="CAI9928469.1"/>
    </source>
</evidence>